<evidence type="ECO:0000313" key="7">
    <source>
        <dbReference type="Proteomes" id="UP001054837"/>
    </source>
</evidence>
<evidence type="ECO:0000256" key="1">
    <source>
        <dbReference type="ARBA" id="ARBA00004123"/>
    </source>
</evidence>
<dbReference type="AlphaFoldDB" id="A0AAV4PB45"/>
<evidence type="ECO:0000313" key="6">
    <source>
        <dbReference type="EMBL" id="GIX94258.1"/>
    </source>
</evidence>
<dbReference type="Pfam" id="PF08559">
    <property type="entry name" value="Cut8"/>
    <property type="match status" value="1"/>
</dbReference>
<comment type="caution">
    <text evidence="6">The sequence shown here is derived from an EMBL/GenBank/DDBJ whole genome shotgun (WGS) entry which is preliminary data.</text>
</comment>
<dbReference type="EMBL" id="BPLQ01002587">
    <property type="protein sequence ID" value="GIX94258.1"/>
    <property type="molecule type" value="Genomic_DNA"/>
</dbReference>
<protein>
    <submittedName>
        <fullName evidence="6">Uncharacterized protein</fullName>
    </submittedName>
</protein>
<comment type="similarity">
    <text evidence="2">Belongs to the cut8/STS1 family.</text>
</comment>
<gene>
    <name evidence="6" type="primary">AVEN_243681_1</name>
    <name evidence="6" type="ORF">CDAR_562042</name>
</gene>
<keyword evidence="5" id="KW-1133">Transmembrane helix</keyword>
<keyword evidence="7" id="KW-1185">Reference proteome</keyword>
<organism evidence="6 7">
    <name type="scientific">Caerostris darwini</name>
    <dbReference type="NCBI Taxonomy" id="1538125"/>
    <lineage>
        <taxon>Eukaryota</taxon>
        <taxon>Metazoa</taxon>
        <taxon>Ecdysozoa</taxon>
        <taxon>Arthropoda</taxon>
        <taxon>Chelicerata</taxon>
        <taxon>Arachnida</taxon>
        <taxon>Araneae</taxon>
        <taxon>Araneomorphae</taxon>
        <taxon>Entelegynae</taxon>
        <taxon>Araneoidea</taxon>
        <taxon>Araneidae</taxon>
        <taxon>Caerostris</taxon>
    </lineage>
</organism>
<dbReference type="PANTHER" id="PTHR28032">
    <property type="entry name" value="FI02826P"/>
    <property type="match status" value="1"/>
</dbReference>
<sequence>MAGSAGRRNILRELGAFGHDNDRTHHQIVEIIPVSPDEAVIHERGLHRKSPTYNYVIHIVVLLKIQFLYYLTVRTSDPIFFKTPTKSPKKSPAHARFLTPTKTPARSSPRKRSTNATPDKLGFSDISLSCKRLKKGPFKNVKPNPILEKGLKAFSHEQLIQLIRGAVEFSPEVKQLITQLLPEPDLKPIEERLSKLKQNVYKSFPRNIWGSRESSFCFMRVKTHLEAFRKECSEICHHFMDSQHWPAVFEFIFIAWKYTLDLPHWDTSYHNKIKNNCMKYLAAQCVNALKKANLNKSALTEIIERMQEFSDEPTIKSCIDFAADMVKKL</sequence>
<dbReference type="Gene3D" id="1.20.58.1590">
    <property type="entry name" value="Tethering factor for nuclear proteasome Cut8/Sts1"/>
    <property type="match status" value="1"/>
</dbReference>
<evidence type="ECO:0000256" key="4">
    <source>
        <dbReference type="SAM" id="MobiDB-lite"/>
    </source>
</evidence>
<name>A0AAV4PB45_9ARAC</name>
<keyword evidence="3" id="KW-0539">Nucleus</keyword>
<reference evidence="6 7" key="1">
    <citation type="submission" date="2021-06" db="EMBL/GenBank/DDBJ databases">
        <title>Caerostris darwini draft genome.</title>
        <authorList>
            <person name="Kono N."/>
            <person name="Arakawa K."/>
        </authorList>
    </citation>
    <scope>NUCLEOTIDE SEQUENCE [LARGE SCALE GENOMIC DNA]</scope>
</reference>
<dbReference type="InterPro" id="IPR038422">
    <property type="entry name" value="Cut8/Sts1_sf"/>
</dbReference>
<feature type="transmembrane region" description="Helical" evidence="5">
    <location>
        <begin position="52"/>
        <end position="71"/>
    </location>
</feature>
<feature type="region of interest" description="Disordered" evidence="4">
    <location>
        <begin position="83"/>
        <end position="120"/>
    </location>
</feature>
<dbReference type="GO" id="GO:0031144">
    <property type="term" value="P:proteasome localization"/>
    <property type="evidence" value="ECO:0007669"/>
    <property type="project" value="InterPro"/>
</dbReference>
<dbReference type="InterPro" id="IPR013868">
    <property type="entry name" value="Cut8/Sts1_fam"/>
</dbReference>
<evidence type="ECO:0000256" key="5">
    <source>
        <dbReference type="SAM" id="Phobius"/>
    </source>
</evidence>
<dbReference type="GO" id="GO:0071630">
    <property type="term" value="P:nuclear protein quality control by the ubiquitin-proteasome system"/>
    <property type="evidence" value="ECO:0007669"/>
    <property type="project" value="InterPro"/>
</dbReference>
<keyword evidence="5" id="KW-0472">Membrane</keyword>
<evidence type="ECO:0000256" key="3">
    <source>
        <dbReference type="ARBA" id="ARBA00023242"/>
    </source>
</evidence>
<comment type="subcellular location">
    <subcellularLocation>
        <location evidence="1">Nucleus</location>
    </subcellularLocation>
</comment>
<proteinExistence type="inferred from homology"/>
<dbReference type="Proteomes" id="UP001054837">
    <property type="component" value="Unassembled WGS sequence"/>
</dbReference>
<keyword evidence="5" id="KW-0812">Transmembrane</keyword>
<dbReference type="GO" id="GO:0031965">
    <property type="term" value="C:nuclear membrane"/>
    <property type="evidence" value="ECO:0007669"/>
    <property type="project" value="TreeGrafter"/>
</dbReference>
<evidence type="ECO:0000256" key="2">
    <source>
        <dbReference type="ARBA" id="ARBA00006199"/>
    </source>
</evidence>
<dbReference type="PANTHER" id="PTHR28032:SF1">
    <property type="entry name" value="FI02826P"/>
    <property type="match status" value="1"/>
</dbReference>
<dbReference type="GO" id="GO:0070628">
    <property type="term" value="F:proteasome binding"/>
    <property type="evidence" value="ECO:0007669"/>
    <property type="project" value="TreeGrafter"/>
</dbReference>
<accession>A0AAV4PB45</accession>